<dbReference type="CDD" id="cd06279">
    <property type="entry name" value="PBP1_LacI-like"/>
    <property type="match status" value="1"/>
</dbReference>
<evidence type="ECO:0000256" key="3">
    <source>
        <dbReference type="ARBA" id="ARBA00023163"/>
    </source>
</evidence>
<accession>A0AAF1KJ94</accession>
<keyword evidence="1" id="KW-0805">Transcription regulation</keyword>
<dbReference type="SMART" id="SM00354">
    <property type="entry name" value="HTH_LACI"/>
    <property type="match status" value="1"/>
</dbReference>
<evidence type="ECO:0000313" key="5">
    <source>
        <dbReference type="EMBL" id="WFR96120.1"/>
    </source>
</evidence>
<evidence type="ECO:0000313" key="6">
    <source>
        <dbReference type="Proteomes" id="UP000249499"/>
    </source>
</evidence>
<dbReference type="Proteomes" id="UP000249499">
    <property type="component" value="Chromosome"/>
</dbReference>
<dbReference type="GO" id="GO:0000976">
    <property type="term" value="F:transcription cis-regulatory region binding"/>
    <property type="evidence" value="ECO:0007669"/>
    <property type="project" value="TreeGrafter"/>
</dbReference>
<name>A0AAF1KJ94_9HYPH</name>
<dbReference type="Gene3D" id="1.10.260.40">
    <property type="entry name" value="lambda repressor-like DNA-binding domains"/>
    <property type="match status" value="1"/>
</dbReference>
<dbReference type="GO" id="GO:0003700">
    <property type="term" value="F:DNA-binding transcription factor activity"/>
    <property type="evidence" value="ECO:0007669"/>
    <property type="project" value="TreeGrafter"/>
</dbReference>
<feature type="domain" description="HTH lacI-type" evidence="4">
    <location>
        <begin position="6"/>
        <end position="61"/>
    </location>
</feature>
<evidence type="ECO:0000256" key="1">
    <source>
        <dbReference type="ARBA" id="ARBA00023015"/>
    </source>
</evidence>
<dbReference type="CDD" id="cd01392">
    <property type="entry name" value="HTH_LacI"/>
    <property type="match status" value="1"/>
</dbReference>
<dbReference type="InterPro" id="IPR028082">
    <property type="entry name" value="Peripla_BP_I"/>
</dbReference>
<dbReference type="InterPro" id="IPR000843">
    <property type="entry name" value="HTH_LacI"/>
</dbReference>
<dbReference type="Pfam" id="PF00356">
    <property type="entry name" value="LacI"/>
    <property type="match status" value="1"/>
</dbReference>
<dbReference type="SUPFAM" id="SSF53822">
    <property type="entry name" value="Periplasmic binding protein-like I"/>
    <property type="match status" value="1"/>
</dbReference>
<dbReference type="Pfam" id="PF13377">
    <property type="entry name" value="Peripla_BP_3"/>
    <property type="match status" value="1"/>
</dbReference>
<sequence>MKEKSAKLADVARVAEVSQGTASNVFNRPEVVREQVREHVLKVAAALGYRGPDVKGRLLRAGRVNAIGVATVEPLSYFFEDPWARAIMTAIGDVCDESGTGIALVSAKNQEKLAWNVNSALVDGFILLCVEGGERLVDLTRRRQLPFIALALGEDDASVPKIGIDNRAGAAAAARHLGELGHRNVAILAIGNHDVPHGLLPLSRIDEVLGGSMRERMRGYWQGMETFGIGPDDMPLFGTLNDQPTVEAAMTELFSKPAPPTAVLAMSDHIAILALQWLAARGIAVPGEVSVVGFDGVPEAALSQPALTTVVQPLPEIARRAVASILDATMPADGDVMAVDLVVRRSTAAPRR</sequence>
<keyword evidence="6" id="KW-1185">Reference proteome</keyword>
<evidence type="ECO:0000256" key="2">
    <source>
        <dbReference type="ARBA" id="ARBA00023125"/>
    </source>
</evidence>
<evidence type="ECO:0000259" key="4">
    <source>
        <dbReference type="PROSITE" id="PS50932"/>
    </source>
</evidence>
<reference evidence="6" key="2">
    <citation type="journal article" date="2023" name="MicrobiologyOpen">
        <title>Genomics of the tumorigenes clade of the family Rhizobiaceae and description of Rhizobium rhododendri sp. nov.</title>
        <authorList>
            <person name="Kuzmanovic N."/>
            <person name="diCenzo G.C."/>
            <person name="Bunk B."/>
            <person name="Sproeer C."/>
            <person name="Fruehling A."/>
            <person name="Neumann-Schaal M."/>
            <person name="Overmann J."/>
            <person name="Smalla K."/>
        </authorList>
    </citation>
    <scope>NUCLEOTIDE SEQUENCE [LARGE SCALE GENOMIC DNA]</scope>
    <source>
        <strain evidence="6">1078</strain>
    </source>
</reference>
<organism evidence="5 6">
    <name type="scientific">Rhizobium tumorigenes</name>
    <dbReference type="NCBI Taxonomy" id="2041385"/>
    <lineage>
        <taxon>Bacteria</taxon>
        <taxon>Pseudomonadati</taxon>
        <taxon>Pseudomonadota</taxon>
        <taxon>Alphaproteobacteria</taxon>
        <taxon>Hyphomicrobiales</taxon>
        <taxon>Rhizobiaceae</taxon>
        <taxon>Rhizobium/Agrobacterium group</taxon>
        <taxon>Rhizobium</taxon>
    </lineage>
</organism>
<dbReference type="SUPFAM" id="SSF47413">
    <property type="entry name" value="lambda repressor-like DNA-binding domains"/>
    <property type="match status" value="1"/>
</dbReference>
<dbReference type="RefSeq" id="WP_111220166.1">
    <property type="nucleotide sequence ID" value="NZ_CP117255.1"/>
</dbReference>
<keyword evidence="3" id="KW-0804">Transcription</keyword>
<gene>
    <name evidence="5" type="ORF">PR017_02945</name>
</gene>
<dbReference type="PANTHER" id="PTHR30146:SF138">
    <property type="entry name" value="TRANSCRIPTIONAL REGULATORY PROTEIN"/>
    <property type="match status" value="1"/>
</dbReference>
<proteinExistence type="predicted"/>
<dbReference type="PANTHER" id="PTHR30146">
    <property type="entry name" value="LACI-RELATED TRANSCRIPTIONAL REPRESSOR"/>
    <property type="match status" value="1"/>
</dbReference>
<reference evidence="5 6" key="1">
    <citation type="journal article" date="2018" name="Sci. Rep.">
        <title>Rhizobium tumorigenes sp. nov., a novel plant tumorigenic bacterium isolated from cane gall tumors on thornless blackberry.</title>
        <authorList>
            <person name="Kuzmanovi N."/>
            <person name="Smalla K."/>
            <person name="Gronow S."/>
            <person name="PuBawska J."/>
        </authorList>
    </citation>
    <scope>NUCLEOTIDE SEQUENCE [LARGE SCALE GENOMIC DNA]</scope>
    <source>
        <strain evidence="5 6">1078</strain>
    </source>
</reference>
<protein>
    <submittedName>
        <fullName evidence="5">LacI family DNA-binding transcriptional regulator</fullName>
    </submittedName>
</protein>
<dbReference type="AlphaFoldDB" id="A0AAF1KJ94"/>
<dbReference type="InterPro" id="IPR046335">
    <property type="entry name" value="LacI/GalR-like_sensor"/>
</dbReference>
<dbReference type="Gene3D" id="3.40.50.2300">
    <property type="match status" value="2"/>
</dbReference>
<dbReference type="KEGG" id="rtu:PR017_02945"/>
<dbReference type="InterPro" id="IPR010982">
    <property type="entry name" value="Lambda_DNA-bd_dom_sf"/>
</dbReference>
<keyword evidence="2 5" id="KW-0238">DNA-binding</keyword>
<dbReference type="EMBL" id="CP117255">
    <property type="protein sequence ID" value="WFR96120.1"/>
    <property type="molecule type" value="Genomic_DNA"/>
</dbReference>
<dbReference type="PROSITE" id="PS50932">
    <property type="entry name" value="HTH_LACI_2"/>
    <property type="match status" value="1"/>
</dbReference>